<gene>
    <name evidence="1" type="ORF">B296_00050440</name>
</gene>
<sequence>MGSCRKFARRFTEGIGKLARNVKEDCPKEDRKIYRKIIGGYRSIWESALSSRLRIHKLWKLDLQLLM</sequence>
<dbReference type="Proteomes" id="UP000287651">
    <property type="component" value="Unassembled WGS sequence"/>
</dbReference>
<reference evidence="1 2" key="1">
    <citation type="journal article" date="2014" name="Agronomy (Basel)">
        <title>A Draft Genome Sequence for Ensete ventricosum, the Drought-Tolerant Tree Against Hunger.</title>
        <authorList>
            <person name="Harrison J."/>
            <person name="Moore K.A."/>
            <person name="Paszkiewicz K."/>
            <person name="Jones T."/>
            <person name="Grant M."/>
            <person name="Ambacheew D."/>
            <person name="Muzemil S."/>
            <person name="Studholme D.J."/>
        </authorList>
    </citation>
    <scope>NUCLEOTIDE SEQUENCE [LARGE SCALE GENOMIC DNA]</scope>
</reference>
<protein>
    <submittedName>
        <fullName evidence="1">Uncharacterized protein</fullName>
    </submittedName>
</protein>
<evidence type="ECO:0000313" key="2">
    <source>
        <dbReference type="Proteomes" id="UP000287651"/>
    </source>
</evidence>
<proteinExistence type="predicted"/>
<accession>A0A426WVW5</accession>
<evidence type="ECO:0000313" key="1">
    <source>
        <dbReference type="EMBL" id="RRT31348.1"/>
    </source>
</evidence>
<dbReference type="AlphaFoldDB" id="A0A426WVW5"/>
<dbReference type="EMBL" id="AMZH03041089">
    <property type="protein sequence ID" value="RRT31348.1"/>
    <property type="molecule type" value="Genomic_DNA"/>
</dbReference>
<comment type="caution">
    <text evidence="1">The sequence shown here is derived from an EMBL/GenBank/DDBJ whole genome shotgun (WGS) entry which is preliminary data.</text>
</comment>
<name>A0A426WVW5_ENSVE</name>
<organism evidence="1 2">
    <name type="scientific">Ensete ventricosum</name>
    <name type="common">Abyssinian banana</name>
    <name type="synonym">Musa ensete</name>
    <dbReference type="NCBI Taxonomy" id="4639"/>
    <lineage>
        <taxon>Eukaryota</taxon>
        <taxon>Viridiplantae</taxon>
        <taxon>Streptophyta</taxon>
        <taxon>Embryophyta</taxon>
        <taxon>Tracheophyta</taxon>
        <taxon>Spermatophyta</taxon>
        <taxon>Magnoliopsida</taxon>
        <taxon>Liliopsida</taxon>
        <taxon>Zingiberales</taxon>
        <taxon>Musaceae</taxon>
        <taxon>Ensete</taxon>
    </lineage>
</organism>